<dbReference type="Pfam" id="PF02687">
    <property type="entry name" value="FtsX"/>
    <property type="match status" value="1"/>
</dbReference>
<proteinExistence type="inferred from homology"/>
<keyword evidence="5 7" id="KW-0472">Membrane</keyword>
<keyword evidence="4 7" id="KW-1133">Transmembrane helix</keyword>
<reference evidence="11" key="1">
    <citation type="journal article" date="2019" name="Int. J. Syst. Evol. Microbiol.">
        <title>The Global Catalogue of Microorganisms (GCM) 10K type strain sequencing project: providing services to taxonomists for standard genome sequencing and annotation.</title>
        <authorList>
            <consortium name="The Broad Institute Genomics Platform"/>
            <consortium name="The Broad Institute Genome Sequencing Center for Infectious Disease"/>
            <person name="Wu L."/>
            <person name="Ma J."/>
        </authorList>
    </citation>
    <scope>NUCLEOTIDE SEQUENCE [LARGE SCALE GENOMIC DNA]</scope>
    <source>
        <strain evidence="11">CCUG 54518</strain>
    </source>
</reference>
<keyword evidence="2" id="KW-1003">Cell membrane</keyword>
<sequence>MNLLSLSWRYLWSRPLATVLNLLLLTLGLAMVAFVLLVQNRIERAFERDLQGIDLVVGAKGSPLQLILAGVFHLDVPPGNVALADIQALARHPQVAQVIPLSLGDSLQAFRIVGTTPDYVAHYGATLAQGALWSVPMQAVLGAQVAQVTGLGVGQVFAGAHGLGGGGHRHEDTPYTVTGVLQPCGCVLDRLLLTDTASVWAVHEGLAPGEFEGLSADDRSAIEAEREVTLALVRYRTPLAAVSLPRLVNTTTKMQAAAPAVEITRLLSLLGVGTRLLQGLGAVLLTVAGLSVFIALWGAVRERSADIAMLRMLGAPPRRVGALLLLEALWLALLACALALLMSQSLVWLAGDLWSAGQGLIVNPWSTPMALWSVPMLALGVALLAAALPAISAYRVDVASLLSSATPTTR</sequence>
<keyword evidence="11" id="KW-1185">Reference proteome</keyword>
<accession>A0ABW2REK5</accession>
<comment type="caution">
    <text evidence="10">The sequence shown here is derived from an EMBL/GenBank/DDBJ whole genome shotgun (WGS) entry which is preliminary data.</text>
</comment>
<feature type="transmembrane region" description="Helical" evidence="7">
    <location>
        <begin position="370"/>
        <end position="394"/>
    </location>
</feature>
<evidence type="ECO:0000256" key="3">
    <source>
        <dbReference type="ARBA" id="ARBA00022692"/>
    </source>
</evidence>
<dbReference type="PANTHER" id="PTHR30572">
    <property type="entry name" value="MEMBRANE COMPONENT OF TRANSPORTER-RELATED"/>
    <property type="match status" value="1"/>
</dbReference>
<feature type="domain" description="MacB-like periplasmic core" evidence="9">
    <location>
        <begin position="18"/>
        <end position="182"/>
    </location>
</feature>
<evidence type="ECO:0000259" key="9">
    <source>
        <dbReference type="Pfam" id="PF12704"/>
    </source>
</evidence>
<evidence type="ECO:0000256" key="6">
    <source>
        <dbReference type="ARBA" id="ARBA00038076"/>
    </source>
</evidence>
<feature type="transmembrane region" description="Helical" evidence="7">
    <location>
        <begin position="280"/>
        <end position="300"/>
    </location>
</feature>
<feature type="transmembrane region" description="Helical" evidence="7">
    <location>
        <begin position="321"/>
        <end position="350"/>
    </location>
</feature>
<feature type="domain" description="ABC3 transporter permease C-terminal" evidence="8">
    <location>
        <begin position="281"/>
        <end position="396"/>
    </location>
</feature>
<name>A0ABW2REK5_9BURK</name>
<evidence type="ECO:0000256" key="7">
    <source>
        <dbReference type="SAM" id="Phobius"/>
    </source>
</evidence>
<dbReference type="InterPro" id="IPR050250">
    <property type="entry name" value="Macrolide_Exporter_MacB"/>
</dbReference>
<comment type="similarity">
    <text evidence="6">Belongs to the ABC-4 integral membrane protein family.</text>
</comment>
<evidence type="ECO:0000256" key="2">
    <source>
        <dbReference type="ARBA" id="ARBA00022475"/>
    </source>
</evidence>
<dbReference type="Proteomes" id="UP001596495">
    <property type="component" value="Unassembled WGS sequence"/>
</dbReference>
<dbReference type="RefSeq" id="WP_382260135.1">
    <property type="nucleotide sequence ID" value="NZ_JBHTBX010000019.1"/>
</dbReference>
<feature type="transmembrane region" description="Helical" evidence="7">
    <location>
        <begin position="20"/>
        <end position="38"/>
    </location>
</feature>
<comment type="subcellular location">
    <subcellularLocation>
        <location evidence="1">Cell membrane</location>
        <topology evidence="1">Multi-pass membrane protein</topology>
    </subcellularLocation>
</comment>
<evidence type="ECO:0000313" key="11">
    <source>
        <dbReference type="Proteomes" id="UP001596495"/>
    </source>
</evidence>
<dbReference type="InterPro" id="IPR003838">
    <property type="entry name" value="ABC3_permease_C"/>
</dbReference>
<gene>
    <name evidence="10" type="ORF">ACFQNJ_18365</name>
</gene>
<dbReference type="EMBL" id="JBHTBX010000019">
    <property type="protein sequence ID" value="MFC7436476.1"/>
    <property type="molecule type" value="Genomic_DNA"/>
</dbReference>
<dbReference type="Pfam" id="PF12704">
    <property type="entry name" value="MacB_PCD"/>
    <property type="match status" value="1"/>
</dbReference>
<dbReference type="InterPro" id="IPR025857">
    <property type="entry name" value="MacB_PCD"/>
</dbReference>
<organism evidence="10 11">
    <name type="scientific">Hydrogenophaga bisanensis</name>
    <dbReference type="NCBI Taxonomy" id="439611"/>
    <lineage>
        <taxon>Bacteria</taxon>
        <taxon>Pseudomonadati</taxon>
        <taxon>Pseudomonadota</taxon>
        <taxon>Betaproteobacteria</taxon>
        <taxon>Burkholderiales</taxon>
        <taxon>Comamonadaceae</taxon>
        <taxon>Hydrogenophaga</taxon>
    </lineage>
</organism>
<evidence type="ECO:0000256" key="1">
    <source>
        <dbReference type="ARBA" id="ARBA00004651"/>
    </source>
</evidence>
<keyword evidence="3 7" id="KW-0812">Transmembrane</keyword>
<evidence type="ECO:0000256" key="5">
    <source>
        <dbReference type="ARBA" id="ARBA00023136"/>
    </source>
</evidence>
<evidence type="ECO:0000259" key="8">
    <source>
        <dbReference type="Pfam" id="PF02687"/>
    </source>
</evidence>
<dbReference type="PANTHER" id="PTHR30572:SF4">
    <property type="entry name" value="ABC TRANSPORTER PERMEASE YTRF"/>
    <property type="match status" value="1"/>
</dbReference>
<protein>
    <submittedName>
        <fullName evidence="10">FtsX-like permease family protein</fullName>
    </submittedName>
</protein>
<evidence type="ECO:0000256" key="4">
    <source>
        <dbReference type="ARBA" id="ARBA00022989"/>
    </source>
</evidence>
<evidence type="ECO:0000313" key="10">
    <source>
        <dbReference type="EMBL" id="MFC7436476.1"/>
    </source>
</evidence>